<dbReference type="RefSeq" id="WP_007621375.1">
    <property type="nucleotide sequence ID" value="NZ_BANX01000019.1"/>
</dbReference>
<feature type="region of interest" description="Disordered" evidence="1">
    <location>
        <begin position="188"/>
        <end position="208"/>
    </location>
</feature>
<dbReference type="STRING" id="1223545.GS4_19_00570"/>
<name>M0QN85_9ACTN</name>
<evidence type="ECO:0000313" key="2">
    <source>
        <dbReference type="EMBL" id="GAC68867.1"/>
    </source>
</evidence>
<dbReference type="eggNOG" id="ENOG5031W83">
    <property type="taxonomic scope" value="Bacteria"/>
</dbReference>
<dbReference type="OrthoDB" id="9991578at2"/>
<dbReference type="Proteomes" id="UP000011666">
    <property type="component" value="Unassembled WGS sequence"/>
</dbReference>
<sequence length="225" mass="24458">MPISGYLAPRRERPTAPVPIYDQATKRERRRRWLTVVLDDQFRLDDEVAAICGPIALRAVDDPTPAANLTRIEAVADAVSGLCVAAAELVADSDIRRLDATNRRRAREAMRAVSRSALPTITADDLADGSWVEPLVDLARPHTAPLAHLLGRQASDRRGGPTASEAMLTVLRDLDRAALAAHRRLDAAERHRAQVGSRTAPTDPAQAARDTLRELGLGTSEQETT</sequence>
<accession>M0QN85</accession>
<dbReference type="AlphaFoldDB" id="M0QN85"/>
<dbReference type="EMBL" id="BANX01000019">
    <property type="protein sequence ID" value="GAC68867.1"/>
    <property type="molecule type" value="Genomic_DNA"/>
</dbReference>
<proteinExistence type="predicted"/>
<reference evidence="2 3" key="1">
    <citation type="submission" date="2013-01" db="EMBL/GenBank/DDBJ databases">
        <title>Whole genome shotgun sequence of Gordonia soli NBRC 108243.</title>
        <authorList>
            <person name="Isaki-Nakamura S."/>
            <person name="Hosoyama A."/>
            <person name="Tsuchikane K."/>
            <person name="Ando Y."/>
            <person name="Baba S."/>
            <person name="Ohji S."/>
            <person name="Hamada M."/>
            <person name="Tamura T."/>
            <person name="Yamazoe A."/>
            <person name="Yamazaki S."/>
            <person name="Fujita N."/>
        </authorList>
    </citation>
    <scope>NUCLEOTIDE SEQUENCE [LARGE SCALE GENOMIC DNA]</scope>
    <source>
        <strain evidence="2 3">NBRC 108243</strain>
    </source>
</reference>
<evidence type="ECO:0000256" key="1">
    <source>
        <dbReference type="SAM" id="MobiDB-lite"/>
    </source>
</evidence>
<organism evidence="2 3">
    <name type="scientific">Gordonia soli NBRC 108243</name>
    <dbReference type="NCBI Taxonomy" id="1223545"/>
    <lineage>
        <taxon>Bacteria</taxon>
        <taxon>Bacillati</taxon>
        <taxon>Actinomycetota</taxon>
        <taxon>Actinomycetes</taxon>
        <taxon>Mycobacteriales</taxon>
        <taxon>Gordoniaceae</taxon>
        <taxon>Gordonia</taxon>
    </lineage>
</organism>
<gene>
    <name evidence="2" type="ORF">GS4_19_00570</name>
</gene>
<comment type="caution">
    <text evidence="2">The sequence shown here is derived from an EMBL/GenBank/DDBJ whole genome shotgun (WGS) entry which is preliminary data.</text>
</comment>
<protein>
    <submittedName>
        <fullName evidence="2">Uncharacterized protein</fullName>
    </submittedName>
</protein>
<evidence type="ECO:0000313" key="3">
    <source>
        <dbReference type="Proteomes" id="UP000011666"/>
    </source>
</evidence>
<keyword evidence="3" id="KW-1185">Reference proteome</keyword>